<dbReference type="EMBL" id="CAJNNV010033161">
    <property type="protein sequence ID" value="CAE8642447.1"/>
    <property type="molecule type" value="Genomic_DNA"/>
</dbReference>
<feature type="region of interest" description="Disordered" evidence="1">
    <location>
        <begin position="169"/>
        <end position="238"/>
    </location>
</feature>
<evidence type="ECO:0000256" key="1">
    <source>
        <dbReference type="SAM" id="MobiDB-lite"/>
    </source>
</evidence>
<protein>
    <submittedName>
        <fullName evidence="2">Uncharacterized protein</fullName>
    </submittedName>
</protein>
<feature type="compositionally biased region" description="Polar residues" evidence="1">
    <location>
        <begin position="211"/>
        <end position="231"/>
    </location>
</feature>
<feature type="region of interest" description="Disordered" evidence="1">
    <location>
        <begin position="133"/>
        <end position="157"/>
    </location>
</feature>
<proteinExistence type="predicted"/>
<evidence type="ECO:0000313" key="2">
    <source>
        <dbReference type="EMBL" id="CAE8642447.1"/>
    </source>
</evidence>
<sequence length="306" mass="33303">MLVDPAMQVHVRFRLGGSRFPPTIYYKIYTHGAVVDVGSFAPRNYALEREIGCKLQPGDAGWYERVEYNGWRPLAVRLAKGKERVMDEVEKASARKPIKNFHYSRLRRRQDQERTRRTRAIEWMRKLHGLEEGNAASTTEADRPYSESNLDVSTPRAGFAAGAPGGLGGVARRAGASSRSPGAGATVGGLAAPRPPLGAPAANRPVRQGTRPRSASSGVSEGTTEAAQSPNGPSPRLTIGAVQEADEASLSDEDEPLSDDMLLDWTRKLDFDSYMEGWQTAATTDGSEGRLPISTMHSRFGMGLVY</sequence>
<feature type="compositionally biased region" description="Low complexity" evidence="1">
    <location>
        <begin position="170"/>
        <end position="192"/>
    </location>
</feature>
<comment type="caution">
    <text evidence="2">The sequence shown here is derived from an EMBL/GenBank/DDBJ whole genome shotgun (WGS) entry which is preliminary data.</text>
</comment>
<gene>
    <name evidence="2" type="ORF">PGLA1383_LOCUS56947</name>
</gene>
<dbReference type="AlphaFoldDB" id="A0A813HU79"/>
<dbReference type="OrthoDB" id="447385at2759"/>
<keyword evidence="3" id="KW-1185">Reference proteome</keyword>
<dbReference type="PANTHER" id="PTHR33504:SF2">
    <property type="entry name" value="PROTEIN MFI"/>
    <property type="match status" value="1"/>
</dbReference>
<evidence type="ECO:0000313" key="3">
    <source>
        <dbReference type="Proteomes" id="UP000654075"/>
    </source>
</evidence>
<accession>A0A813HU79</accession>
<organism evidence="2 3">
    <name type="scientific">Polarella glacialis</name>
    <name type="common">Dinoflagellate</name>
    <dbReference type="NCBI Taxonomy" id="89957"/>
    <lineage>
        <taxon>Eukaryota</taxon>
        <taxon>Sar</taxon>
        <taxon>Alveolata</taxon>
        <taxon>Dinophyceae</taxon>
        <taxon>Suessiales</taxon>
        <taxon>Suessiaceae</taxon>
        <taxon>Polarella</taxon>
    </lineage>
</organism>
<dbReference type="Proteomes" id="UP000654075">
    <property type="component" value="Unassembled WGS sequence"/>
</dbReference>
<dbReference type="PANTHER" id="PTHR33504">
    <property type="entry name" value="NADH DEHYDROGENASE (UBIQUINONE) 1 BETA SUBCOMPLEX, 4"/>
    <property type="match status" value="1"/>
</dbReference>
<name>A0A813HU79_POLGL</name>
<reference evidence="2" key="1">
    <citation type="submission" date="2021-02" db="EMBL/GenBank/DDBJ databases">
        <authorList>
            <person name="Dougan E. K."/>
            <person name="Rhodes N."/>
            <person name="Thang M."/>
            <person name="Chan C."/>
        </authorList>
    </citation>
    <scope>NUCLEOTIDE SEQUENCE</scope>
</reference>